<feature type="compositionally biased region" description="Polar residues" evidence="1">
    <location>
        <begin position="64"/>
        <end position="83"/>
    </location>
</feature>
<dbReference type="Proteomes" id="UP000813018">
    <property type="component" value="Unassembled WGS sequence"/>
</dbReference>
<evidence type="ECO:0008006" key="4">
    <source>
        <dbReference type="Google" id="ProtNLM"/>
    </source>
</evidence>
<accession>A0ABS7CY94</accession>
<evidence type="ECO:0000313" key="2">
    <source>
        <dbReference type="EMBL" id="MBW7468846.1"/>
    </source>
</evidence>
<dbReference type="EMBL" id="JAHYXK010000020">
    <property type="protein sequence ID" value="MBW7468846.1"/>
    <property type="molecule type" value="Genomic_DNA"/>
</dbReference>
<reference evidence="2 3" key="1">
    <citation type="journal article" date="2016" name="Int. J. Syst. Evol. Microbiol.">
        <title>Pontibacter aydingkolensis sp. nov., isolated from soil of a salt lake.</title>
        <authorList>
            <person name="Osman G."/>
            <person name="Zhang T."/>
            <person name="Lou K."/>
            <person name="Gao Y."/>
            <person name="Chang W."/>
            <person name="Lin Q."/>
            <person name="Yang H.M."/>
            <person name="Huo X.D."/>
            <person name="Wang N."/>
        </authorList>
    </citation>
    <scope>NUCLEOTIDE SEQUENCE [LARGE SCALE GENOMIC DNA]</scope>
    <source>
        <strain evidence="2 3">KACC 19255</strain>
    </source>
</reference>
<keyword evidence="3" id="KW-1185">Reference proteome</keyword>
<gene>
    <name evidence="2" type="ORF">K0O23_17355</name>
</gene>
<feature type="region of interest" description="Disordered" evidence="1">
    <location>
        <begin position="48"/>
        <end position="100"/>
    </location>
</feature>
<dbReference type="RefSeq" id="WP_219878720.1">
    <property type="nucleotide sequence ID" value="NZ_JAHYXK010000020.1"/>
</dbReference>
<proteinExistence type="predicted"/>
<dbReference type="PROSITE" id="PS51257">
    <property type="entry name" value="PROKAR_LIPOPROTEIN"/>
    <property type="match status" value="1"/>
</dbReference>
<feature type="compositionally biased region" description="Basic and acidic residues" evidence="1">
    <location>
        <begin position="89"/>
        <end position="100"/>
    </location>
</feature>
<organism evidence="2 3">
    <name type="scientific">Pontibacter aydingkolensis</name>
    <dbReference type="NCBI Taxonomy" id="1911536"/>
    <lineage>
        <taxon>Bacteria</taxon>
        <taxon>Pseudomonadati</taxon>
        <taxon>Bacteroidota</taxon>
        <taxon>Cytophagia</taxon>
        <taxon>Cytophagales</taxon>
        <taxon>Hymenobacteraceae</taxon>
        <taxon>Pontibacter</taxon>
    </lineage>
</organism>
<evidence type="ECO:0000313" key="3">
    <source>
        <dbReference type="Proteomes" id="UP000813018"/>
    </source>
</evidence>
<sequence>MKKITNIFKTGVAVAFAAAIGFGCNYDRPASNPTDDTSTSEAIVAMDSSAANLNNPRPAPIGDTSETASQANRFGEMNPNQDTAARRLQKLDELKKKRKQ</sequence>
<protein>
    <recommendedName>
        <fullName evidence="4">Lipoprotein</fullName>
    </recommendedName>
</protein>
<evidence type="ECO:0000256" key="1">
    <source>
        <dbReference type="SAM" id="MobiDB-lite"/>
    </source>
</evidence>
<comment type="caution">
    <text evidence="2">The sequence shown here is derived from an EMBL/GenBank/DDBJ whole genome shotgun (WGS) entry which is preliminary data.</text>
</comment>
<name>A0ABS7CY94_9BACT</name>